<evidence type="ECO:0008006" key="4">
    <source>
        <dbReference type="Google" id="ProtNLM"/>
    </source>
</evidence>
<dbReference type="Pfam" id="PF01865">
    <property type="entry name" value="PhoU_div"/>
    <property type="match status" value="1"/>
</dbReference>
<dbReference type="InterPro" id="IPR052912">
    <property type="entry name" value="UPF0111_domain"/>
</dbReference>
<dbReference type="RefSeq" id="WP_029162974.1">
    <property type="nucleotide sequence ID" value="NZ_CP009933.1"/>
</dbReference>
<keyword evidence="3" id="KW-1185">Reference proteome</keyword>
<dbReference type="InterPro" id="IPR018445">
    <property type="entry name" value="Put_Phosphate_transp_reg"/>
</dbReference>
<gene>
    <name evidence="2" type="ORF">CSCA_2064</name>
</gene>
<dbReference type="KEGG" id="csq:CSCA_2064"/>
<sequence>MFSIKPKDNMFFDLFTQGVKISNSAAKELRTLMDELGNPDERLAKLTDLEHEGDKVTHSLIEYTNKMFITPLDREDIITITREIDNVTDNIDATGHRFYMYYMDKPTNEAMNMLDKLVAATKELVDIVSELKNLHKSTTMIDKVIYVNTIENEADQIYRKAVRKLFENPSDVLYITKWKDIYKYIEDSIDSCEKLANQIRGVVMKYD</sequence>
<dbReference type="PANTHER" id="PTHR37298:SF1">
    <property type="entry name" value="UPF0111 PROTEIN YKAA"/>
    <property type="match status" value="1"/>
</dbReference>
<dbReference type="PANTHER" id="PTHR37298">
    <property type="entry name" value="UPF0111 PROTEIN YKAA"/>
    <property type="match status" value="1"/>
</dbReference>
<comment type="similarity">
    <text evidence="1">Belongs to the UPF0111 family.</text>
</comment>
<dbReference type="SUPFAM" id="SSF109755">
    <property type="entry name" value="PhoU-like"/>
    <property type="match status" value="1"/>
</dbReference>
<dbReference type="AlphaFoldDB" id="A0A0E3K0P3"/>
<dbReference type="Gene3D" id="1.20.58.220">
    <property type="entry name" value="Phosphate transport system protein phou homolog 2, domain 2"/>
    <property type="match status" value="1"/>
</dbReference>
<dbReference type="EMBL" id="CP009933">
    <property type="protein sequence ID" value="AKA69189.1"/>
    <property type="molecule type" value="Genomic_DNA"/>
</dbReference>
<evidence type="ECO:0000256" key="1">
    <source>
        <dbReference type="ARBA" id="ARBA00008591"/>
    </source>
</evidence>
<evidence type="ECO:0000313" key="2">
    <source>
        <dbReference type="EMBL" id="AKA69189.1"/>
    </source>
</evidence>
<dbReference type="STRING" id="1548.CSCA_2064"/>
<name>A0A0E3K0P3_CLOSL</name>
<reference evidence="2 3" key="1">
    <citation type="journal article" date="2015" name="J. Biotechnol.">
        <title>Complete genome sequence of a malodorant-producing acetogen, Clostridium scatologenes ATCC 25775(T).</title>
        <authorList>
            <person name="Zhu Z."/>
            <person name="Guo T."/>
            <person name="Zheng H."/>
            <person name="Song T."/>
            <person name="Ouyang P."/>
            <person name="Xie J."/>
        </authorList>
    </citation>
    <scope>NUCLEOTIDE SEQUENCE [LARGE SCALE GENOMIC DNA]</scope>
    <source>
        <strain evidence="2 3">ATCC 25775</strain>
    </source>
</reference>
<evidence type="ECO:0000313" key="3">
    <source>
        <dbReference type="Proteomes" id="UP000033115"/>
    </source>
</evidence>
<dbReference type="HOGENOM" id="CLU_086031_0_1_9"/>
<organism evidence="2 3">
    <name type="scientific">Clostridium scatologenes</name>
    <dbReference type="NCBI Taxonomy" id="1548"/>
    <lineage>
        <taxon>Bacteria</taxon>
        <taxon>Bacillati</taxon>
        <taxon>Bacillota</taxon>
        <taxon>Clostridia</taxon>
        <taxon>Eubacteriales</taxon>
        <taxon>Clostridiaceae</taxon>
        <taxon>Clostridium</taxon>
    </lineage>
</organism>
<dbReference type="InterPro" id="IPR038078">
    <property type="entry name" value="PhoU-like_sf"/>
</dbReference>
<protein>
    <recommendedName>
        <fullName evidence="4">Phosphate transport regulator</fullName>
    </recommendedName>
</protein>
<dbReference type="Proteomes" id="UP000033115">
    <property type="component" value="Chromosome"/>
</dbReference>
<proteinExistence type="inferred from homology"/>
<accession>A0A0E3K0P3</accession>